<dbReference type="InterPro" id="IPR013083">
    <property type="entry name" value="Znf_RING/FYVE/PHD"/>
</dbReference>
<keyword evidence="12" id="KW-1133">Transmembrane helix</keyword>
<evidence type="ECO:0000256" key="3">
    <source>
        <dbReference type="ARBA" id="ARBA00008704"/>
    </source>
</evidence>
<keyword evidence="13" id="KW-0472">Membrane</keyword>
<keyword evidence="8" id="KW-0863">Zinc-finger</keyword>
<dbReference type="Proteomes" id="UP000298327">
    <property type="component" value="Unassembled WGS sequence"/>
</dbReference>
<dbReference type="SMART" id="SM00184">
    <property type="entry name" value="RING"/>
    <property type="match status" value="1"/>
</dbReference>
<keyword evidence="10" id="KW-0862">Zinc</keyword>
<keyword evidence="14" id="KW-0576">Peroxisome</keyword>
<dbReference type="EMBL" id="SEOQ01000183">
    <property type="protein sequence ID" value="TFY67712.1"/>
    <property type="molecule type" value="Genomic_DNA"/>
</dbReference>
<dbReference type="SUPFAM" id="SSF57850">
    <property type="entry name" value="RING/U-box"/>
    <property type="match status" value="1"/>
</dbReference>
<evidence type="ECO:0000313" key="20">
    <source>
        <dbReference type="Proteomes" id="UP000298327"/>
    </source>
</evidence>
<protein>
    <recommendedName>
        <fullName evidence="17">RING-type E3 ubiquitin transferase (cysteine targeting)</fullName>
        <ecNumber evidence="17">2.3.2.36</ecNumber>
    </recommendedName>
    <alternativeName>
        <fullName evidence="15">Peroxin-2</fullName>
    </alternativeName>
</protein>
<evidence type="ECO:0000256" key="11">
    <source>
        <dbReference type="ARBA" id="ARBA00022927"/>
    </source>
</evidence>
<keyword evidence="11" id="KW-0653">Protein transport</keyword>
<dbReference type="PANTHER" id="PTHR48178">
    <property type="entry name" value="PEROXISOME BIOGENESIS FACTOR 2"/>
    <property type="match status" value="1"/>
</dbReference>
<dbReference type="GO" id="GO:0061630">
    <property type="term" value="F:ubiquitin protein ligase activity"/>
    <property type="evidence" value="ECO:0007669"/>
    <property type="project" value="UniProtKB-EC"/>
</dbReference>
<evidence type="ECO:0000256" key="7">
    <source>
        <dbReference type="ARBA" id="ARBA00022723"/>
    </source>
</evidence>
<evidence type="ECO:0000256" key="6">
    <source>
        <dbReference type="ARBA" id="ARBA00022692"/>
    </source>
</evidence>
<evidence type="ECO:0000256" key="5">
    <source>
        <dbReference type="ARBA" id="ARBA00022679"/>
    </source>
</evidence>
<comment type="catalytic activity">
    <reaction evidence="16">
        <text>[E2 ubiquitin-conjugating enzyme]-S-ubiquitinyl-L-cysteine + [acceptor protein]-L-cysteine = [E2 ubiquitin-conjugating enzyme]-L-cysteine + [acceptor protein]-S-ubiquitinyl-L-cysteine.</text>
        <dbReference type="EC" id="2.3.2.36"/>
    </reaction>
</comment>
<dbReference type="InterPro" id="IPR017907">
    <property type="entry name" value="Znf_RING_CS"/>
</dbReference>
<evidence type="ECO:0000256" key="13">
    <source>
        <dbReference type="ARBA" id="ARBA00023136"/>
    </source>
</evidence>
<evidence type="ECO:0000313" key="19">
    <source>
        <dbReference type="EMBL" id="TFY67712.1"/>
    </source>
</evidence>
<name>A0A4Y9YZM1_9AGAM</name>
<gene>
    <name evidence="19" type="ORF">EVG20_g3848</name>
</gene>
<keyword evidence="7" id="KW-0479">Metal-binding</keyword>
<dbReference type="Gene3D" id="3.30.40.10">
    <property type="entry name" value="Zinc/RING finger domain, C3HC4 (zinc finger)"/>
    <property type="match status" value="1"/>
</dbReference>
<keyword evidence="4" id="KW-0813">Transport</keyword>
<comment type="subcellular location">
    <subcellularLocation>
        <location evidence="1">Peroxisome membrane</location>
        <topology evidence="1">Multi-pass membrane protein</topology>
    </subcellularLocation>
</comment>
<keyword evidence="20" id="KW-1185">Reference proteome</keyword>
<evidence type="ECO:0000256" key="17">
    <source>
        <dbReference type="ARBA" id="ARBA00034523"/>
    </source>
</evidence>
<sequence length="444" mass="49892">MSSSMQTSWQQAWDQAQPRLQAFQHYFPSMPRAKIIRVGQLDAELLDEELVHILQEPFGKALNFIHSTLRTRLEPELSLLIRLTLYKFSIWNTGASYGAKLQDLRYKASKSSSQSSPSGLPRQKLLVHLLLTVIIPYFHSRIRDHALSHSWPEAPTSDKRRIAWEMLMKMETVHSVVSLLNFVAFLWDGRYRTTADRILGLRLVPVQQHVKREVSYEFMNRQMVWHAFTEFLIFILPIFPQRTLRRTASKITTGLSHPLVTLQHLIPARARSILGYDSSGDQSAASETRQGKYWHLADTECAICHENAASNLELVNPSGDSAQHAIALDHAAASNGESPAMHPLNNPYRTTCGHVYCYVCIADRMLRAGDEYGGLWECLRCAQPVRRAERVQGGIAYLASEGEGSGEDWGSDYFDEMGSSLSGVSGLSVGSRSWISGSEGDVSE</sequence>
<dbReference type="InterPro" id="IPR025654">
    <property type="entry name" value="PEX2/10"/>
</dbReference>
<dbReference type="GO" id="GO:0016562">
    <property type="term" value="P:protein import into peroxisome matrix, receptor recycling"/>
    <property type="evidence" value="ECO:0007669"/>
    <property type="project" value="UniProtKB-ARBA"/>
</dbReference>
<feature type="domain" description="RING-type" evidence="18">
    <location>
        <begin position="301"/>
        <end position="381"/>
    </location>
</feature>
<evidence type="ECO:0000256" key="12">
    <source>
        <dbReference type="ARBA" id="ARBA00022989"/>
    </source>
</evidence>
<evidence type="ECO:0000256" key="8">
    <source>
        <dbReference type="ARBA" id="ARBA00022771"/>
    </source>
</evidence>
<comment type="similarity">
    <text evidence="3">Belongs to the pex2/pex10/pex12 family.</text>
</comment>
<organism evidence="19 20">
    <name type="scientific">Dentipellis fragilis</name>
    <dbReference type="NCBI Taxonomy" id="205917"/>
    <lineage>
        <taxon>Eukaryota</taxon>
        <taxon>Fungi</taxon>
        <taxon>Dikarya</taxon>
        <taxon>Basidiomycota</taxon>
        <taxon>Agaricomycotina</taxon>
        <taxon>Agaricomycetes</taxon>
        <taxon>Russulales</taxon>
        <taxon>Hericiaceae</taxon>
        <taxon>Dentipellis</taxon>
    </lineage>
</organism>
<evidence type="ECO:0000259" key="18">
    <source>
        <dbReference type="SMART" id="SM00184"/>
    </source>
</evidence>
<evidence type="ECO:0000256" key="9">
    <source>
        <dbReference type="ARBA" id="ARBA00022786"/>
    </source>
</evidence>
<dbReference type="InterPro" id="IPR001841">
    <property type="entry name" value="Znf_RING"/>
</dbReference>
<keyword evidence="6" id="KW-0812">Transmembrane</keyword>
<dbReference type="STRING" id="205917.A0A4Y9YZM1"/>
<dbReference type="PANTHER" id="PTHR48178:SF1">
    <property type="entry name" value="PEROXISOME BIOGENESIS FACTOR 2"/>
    <property type="match status" value="1"/>
</dbReference>
<evidence type="ECO:0000256" key="2">
    <source>
        <dbReference type="ARBA" id="ARBA00004906"/>
    </source>
</evidence>
<dbReference type="GO" id="GO:0008270">
    <property type="term" value="F:zinc ion binding"/>
    <property type="evidence" value="ECO:0007669"/>
    <property type="project" value="UniProtKB-KW"/>
</dbReference>
<dbReference type="EC" id="2.3.2.36" evidence="17"/>
<dbReference type="AlphaFoldDB" id="A0A4Y9YZM1"/>
<dbReference type="InterPro" id="IPR006845">
    <property type="entry name" value="Pex_N"/>
</dbReference>
<evidence type="ECO:0000256" key="15">
    <source>
        <dbReference type="ARBA" id="ARBA00032511"/>
    </source>
</evidence>
<evidence type="ECO:0000256" key="4">
    <source>
        <dbReference type="ARBA" id="ARBA00022448"/>
    </source>
</evidence>
<dbReference type="Pfam" id="PF04757">
    <property type="entry name" value="Pex2_Pex12"/>
    <property type="match status" value="1"/>
</dbReference>
<evidence type="ECO:0000256" key="10">
    <source>
        <dbReference type="ARBA" id="ARBA00022833"/>
    </source>
</evidence>
<proteinExistence type="inferred from homology"/>
<dbReference type="OrthoDB" id="1701437at2759"/>
<dbReference type="GO" id="GO:0005778">
    <property type="term" value="C:peroxisomal membrane"/>
    <property type="evidence" value="ECO:0007669"/>
    <property type="project" value="UniProtKB-SubCell"/>
</dbReference>
<evidence type="ECO:0000256" key="14">
    <source>
        <dbReference type="ARBA" id="ARBA00023140"/>
    </source>
</evidence>
<accession>A0A4Y9YZM1</accession>
<dbReference type="PROSITE" id="PS00518">
    <property type="entry name" value="ZF_RING_1"/>
    <property type="match status" value="1"/>
</dbReference>
<keyword evidence="9" id="KW-0833">Ubl conjugation pathway</keyword>
<keyword evidence="5" id="KW-0808">Transferase</keyword>
<dbReference type="GO" id="GO:0016567">
    <property type="term" value="P:protein ubiquitination"/>
    <property type="evidence" value="ECO:0007669"/>
    <property type="project" value="UniProtKB-ARBA"/>
</dbReference>
<evidence type="ECO:0000256" key="1">
    <source>
        <dbReference type="ARBA" id="ARBA00004585"/>
    </source>
</evidence>
<reference evidence="19 20" key="1">
    <citation type="submission" date="2019-02" db="EMBL/GenBank/DDBJ databases">
        <title>Genome sequencing of the rare red list fungi Dentipellis fragilis.</title>
        <authorList>
            <person name="Buettner E."/>
            <person name="Kellner H."/>
        </authorList>
    </citation>
    <scope>NUCLEOTIDE SEQUENCE [LARGE SCALE GENOMIC DNA]</scope>
    <source>
        <strain evidence="19 20">DSM 105465</strain>
    </source>
</reference>
<comment type="caution">
    <text evidence="19">The sequence shown here is derived from an EMBL/GenBank/DDBJ whole genome shotgun (WGS) entry which is preliminary data.</text>
</comment>
<evidence type="ECO:0000256" key="16">
    <source>
        <dbReference type="ARBA" id="ARBA00034438"/>
    </source>
</evidence>
<comment type="pathway">
    <text evidence="2">Protein modification; protein ubiquitination.</text>
</comment>